<evidence type="ECO:0000313" key="2">
    <source>
        <dbReference type="EMBL" id="GBN78445.1"/>
    </source>
</evidence>
<evidence type="ECO:0000313" key="3">
    <source>
        <dbReference type="Proteomes" id="UP000499080"/>
    </source>
</evidence>
<accession>A0A4Y2RU22</accession>
<dbReference type="Pfam" id="PF07525">
    <property type="entry name" value="SOCS_box"/>
    <property type="match status" value="1"/>
</dbReference>
<dbReference type="Proteomes" id="UP000499080">
    <property type="component" value="Unassembled WGS sequence"/>
</dbReference>
<keyword evidence="3" id="KW-1185">Reference proteome</keyword>
<evidence type="ECO:0000259" key="1">
    <source>
        <dbReference type="Pfam" id="PF07525"/>
    </source>
</evidence>
<name>A0A4Y2RU22_ARAVE</name>
<proteinExistence type="predicted"/>
<dbReference type="AlphaFoldDB" id="A0A4Y2RU22"/>
<comment type="caution">
    <text evidence="2">The sequence shown here is derived from an EMBL/GenBank/DDBJ whole genome shotgun (WGS) entry which is preliminary data.</text>
</comment>
<feature type="domain" description="SOCS box" evidence="1">
    <location>
        <begin position="86"/>
        <end position="103"/>
    </location>
</feature>
<dbReference type="EMBL" id="BGPR01018180">
    <property type="protein sequence ID" value="GBN78445.1"/>
    <property type="molecule type" value="Genomic_DNA"/>
</dbReference>
<reference evidence="2 3" key="1">
    <citation type="journal article" date="2019" name="Sci. Rep.">
        <title>Orb-weaving spider Araneus ventricosus genome elucidates the spidroin gene catalogue.</title>
        <authorList>
            <person name="Kono N."/>
            <person name="Nakamura H."/>
            <person name="Ohtoshi R."/>
            <person name="Moran D.A.P."/>
            <person name="Shinohara A."/>
            <person name="Yoshida Y."/>
            <person name="Fujiwara M."/>
            <person name="Mori M."/>
            <person name="Tomita M."/>
            <person name="Arakawa K."/>
        </authorList>
    </citation>
    <scope>NUCLEOTIDE SEQUENCE [LARGE SCALE GENOMIC DNA]</scope>
</reference>
<protein>
    <recommendedName>
        <fullName evidence="1">SOCS box domain-containing protein</fullName>
    </recommendedName>
</protein>
<sequence>MPKRWIKQERINHILVFIWMYIDSNSHGSTEAASEALYLIWCSVSDACLTYREIKRGFVAAFIEEELMEMYGFYVRATREFHEYVEPRSLQHLCRTVLRRTIRENKFWIPESVS</sequence>
<organism evidence="2 3">
    <name type="scientific">Araneus ventricosus</name>
    <name type="common">Orbweaver spider</name>
    <name type="synonym">Epeira ventricosa</name>
    <dbReference type="NCBI Taxonomy" id="182803"/>
    <lineage>
        <taxon>Eukaryota</taxon>
        <taxon>Metazoa</taxon>
        <taxon>Ecdysozoa</taxon>
        <taxon>Arthropoda</taxon>
        <taxon>Chelicerata</taxon>
        <taxon>Arachnida</taxon>
        <taxon>Araneae</taxon>
        <taxon>Araneomorphae</taxon>
        <taxon>Entelegynae</taxon>
        <taxon>Araneoidea</taxon>
        <taxon>Araneidae</taxon>
        <taxon>Araneus</taxon>
    </lineage>
</organism>
<gene>
    <name evidence="2" type="ORF">AVEN_5867_1</name>
</gene>
<dbReference type="OrthoDB" id="6436962at2759"/>
<dbReference type="InterPro" id="IPR001496">
    <property type="entry name" value="SOCS_box"/>
</dbReference>